<feature type="domain" description="Aminoglycoside phosphotransferase" evidence="1">
    <location>
        <begin position="35"/>
        <end position="279"/>
    </location>
</feature>
<dbReference type="PANTHER" id="PTHR21310:SF40">
    <property type="entry name" value="AMINOGLYCOSIDE PHOSPHOTRANSFERASE DOMAIN-CONTAINING PROTEIN-RELATED"/>
    <property type="match status" value="1"/>
</dbReference>
<dbReference type="PANTHER" id="PTHR21310">
    <property type="entry name" value="AMINOGLYCOSIDE PHOSPHOTRANSFERASE-RELATED-RELATED"/>
    <property type="match status" value="1"/>
</dbReference>
<dbReference type="CDD" id="cd05154">
    <property type="entry name" value="ACAD10_11_N-like"/>
    <property type="match status" value="1"/>
</dbReference>
<evidence type="ECO:0000313" key="3">
    <source>
        <dbReference type="Proteomes" id="UP001259803"/>
    </source>
</evidence>
<evidence type="ECO:0000313" key="2">
    <source>
        <dbReference type="EMBL" id="MDT0576269.1"/>
    </source>
</evidence>
<dbReference type="Proteomes" id="UP001259803">
    <property type="component" value="Unassembled WGS sequence"/>
</dbReference>
<dbReference type="InterPro" id="IPR051678">
    <property type="entry name" value="AGP_Transferase"/>
</dbReference>
<dbReference type="InterPro" id="IPR041726">
    <property type="entry name" value="ACAD10_11_N"/>
</dbReference>
<proteinExistence type="predicted"/>
<dbReference type="RefSeq" id="WP_311340847.1">
    <property type="nucleotide sequence ID" value="NZ_JAVRHS010000006.1"/>
</dbReference>
<protein>
    <submittedName>
        <fullName evidence="2">Phosphotransferase family protein</fullName>
    </submittedName>
</protein>
<evidence type="ECO:0000259" key="1">
    <source>
        <dbReference type="Pfam" id="PF01636"/>
    </source>
</evidence>
<accession>A0ABU2ZL16</accession>
<gene>
    <name evidence="2" type="ORF">RM533_08725</name>
</gene>
<dbReference type="Gene3D" id="3.30.200.20">
    <property type="entry name" value="Phosphorylase Kinase, domain 1"/>
    <property type="match status" value="1"/>
</dbReference>
<name>A0ABU2ZL16_9SPHN</name>
<dbReference type="InterPro" id="IPR002575">
    <property type="entry name" value="Aminoglycoside_PTrfase"/>
</dbReference>
<dbReference type="InterPro" id="IPR011009">
    <property type="entry name" value="Kinase-like_dom_sf"/>
</dbReference>
<sequence>MTPSQVQDRLRDWLEANVDGWSDVRIQPLEVTTGSGFSAQIFFVDVEYNGPDGPRAKTLVVRRQPQDHEVVFGSSLKLQGQMIAALDALGSVPVPEWIGMELDPSVLEMPFIVMGRVEGHAATQNPNYNTTGWLYDMAPAQRGASWRNAIHAYAGMASIDWQNDGFGFMARPDWGAPGLDQYLGYIEAWYLACHKDREMPYVDKAMAYIREHQPADTPVNVLWGDSTPSNVMFAEDGGVNALIDWELAALGPSELDLAWWLYFDDLFSRRFDVERLDGLPTRDETVAIWEAATGSKAQHLEYYDIVVALRMALVAVGAFDRQVAIGNIPNTNKSLNSNFMTFYLAERLGMELPELGADFYAFMSNMTPVDQKEDG</sequence>
<keyword evidence="3" id="KW-1185">Reference proteome</keyword>
<organism evidence="2 3">
    <name type="scientific">Croceicoccus esteveae</name>
    <dbReference type="NCBI Taxonomy" id="3075597"/>
    <lineage>
        <taxon>Bacteria</taxon>
        <taxon>Pseudomonadati</taxon>
        <taxon>Pseudomonadota</taxon>
        <taxon>Alphaproteobacteria</taxon>
        <taxon>Sphingomonadales</taxon>
        <taxon>Erythrobacteraceae</taxon>
        <taxon>Croceicoccus</taxon>
    </lineage>
</organism>
<reference evidence="2 3" key="1">
    <citation type="submission" date="2023-09" db="EMBL/GenBank/DDBJ databases">
        <authorList>
            <person name="Rey-Velasco X."/>
        </authorList>
    </citation>
    <scope>NUCLEOTIDE SEQUENCE [LARGE SCALE GENOMIC DNA]</scope>
    <source>
        <strain evidence="2 3">F390</strain>
    </source>
</reference>
<dbReference type="EMBL" id="JAVRHS010000006">
    <property type="protein sequence ID" value="MDT0576269.1"/>
    <property type="molecule type" value="Genomic_DNA"/>
</dbReference>
<dbReference type="SUPFAM" id="SSF56112">
    <property type="entry name" value="Protein kinase-like (PK-like)"/>
    <property type="match status" value="1"/>
</dbReference>
<dbReference type="Pfam" id="PF01636">
    <property type="entry name" value="APH"/>
    <property type="match status" value="1"/>
</dbReference>
<dbReference type="Gene3D" id="3.90.1200.10">
    <property type="match status" value="1"/>
</dbReference>
<comment type="caution">
    <text evidence="2">The sequence shown here is derived from an EMBL/GenBank/DDBJ whole genome shotgun (WGS) entry which is preliminary data.</text>
</comment>